<comment type="caution">
    <text evidence="2">The sequence shown here is derived from an EMBL/GenBank/DDBJ whole genome shotgun (WGS) entry which is preliminary data.</text>
</comment>
<dbReference type="AlphaFoldDB" id="A0ABD0K6Y8"/>
<gene>
    <name evidence="2" type="ORF">BaRGS_00025910</name>
</gene>
<name>A0ABD0K6Y8_9CAEN</name>
<proteinExistence type="predicted"/>
<dbReference type="EMBL" id="JACVVK020000237">
    <property type="protein sequence ID" value="KAK7482877.1"/>
    <property type="molecule type" value="Genomic_DNA"/>
</dbReference>
<sequence>MKDVQYSVQVTHARGIMLRSQCRRHKQEEKKSFKMSLVIQQFSLSFFHILSHYNNLLWGKIKTQEVSSFEDKTNRTRNAQAVNQEVDHEASQN</sequence>
<feature type="region of interest" description="Disordered" evidence="1">
    <location>
        <begin position="71"/>
        <end position="93"/>
    </location>
</feature>
<accession>A0ABD0K6Y8</accession>
<evidence type="ECO:0000313" key="2">
    <source>
        <dbReference type="EMBL" id="KAK7482877.1"/>
    </source>
</evidence>
<evidence type="ECO:0000313" key="3">
    <source>
        <dbReference type="Proteomes" id="UP001519460"/>
    </source>
</evidence>
<organism evidence="2 3">
    <name type="scientific">Batillaria attramentaria</name>
    <dbReference type="NCBI Taxonomy" id="370345"/>
    <lineage>
        <taxon>Eukaryota</taxon>
        <taxon>Metazoa</taxon>
        <taxon>Spiralia</taxon>
        <taxon>Lophotrochozoa</taxon>
        <taxon>Mollusca</taxon>
        <taxon>Gastropoda</taxon>
        <taxon>Caenogastropoda</taxon>
        <taxon>Sorbeoconcha</taxon>
        <taxon>Cerithioidea</taxon>
        <taxon>Batillariidae</taxon>
        <taxon>Batillaria</taxon>
    </lineage>
</organism>
<dbReference type="Proteomes" id="UP001519460">
    <property type="component" value="Unassembled WGS sequence"/>
</dbReference>
<protein>
    <submittedName>
        <fullName evidence="2">Uncharacterized protein</fullName>
    </submittedName>
</protein>
<evidence type="ECO:0000256" key="1">
    <source>
        <dbReference type="SAM" id="MobiDB-lite"/>
    </source>
</evidence>
<keyword evidence="3" id="KW-1185">Reference proteome</keyword>
<reference evidence="2 3" key="1">
    <citation type="journal article" date="2023" name="Sci. Data">
        <title>Genome assembly of the Korean intertidal mud-creeper Batillaria attramentaria.</title>
        <authorList>
            <person name="Patra A.K."/>
            <person name="Ho P.T."/>
            <person name="Jun S."/>
            <person name="Lee S.J."/>
            <person name="Kim Y."/>
            <person name="Won Y.J."/>
        </authorList>
    </citation>
    <scope>NUCLEOTIDE SEQUENCE [LARGE SCALE GENOMIC DNA]</scope>
    <source>
        <strain evidence="2">Wonlab-2016</strain>
    </source>
</reference>